<sequence length="314" mass="34669">MRTLSQNMYDDITGKPWTDEDFNNALERARNLWREVYPDCRISFREKSVAPTPPGGPPPKGAPRDIGPIATAEPASASASSVKREPSSTASASSVKREPSSTASASSVKREPSPTAPEPAPKVEEPAPVKEEKIGMPPGLVDELQTMSPAQKKAKLSDPYVREMIQQQISFLQGLLETDVDGGDGWDEVLDEILTDYEIQPRIRAMMAAAKISRSHKIKLMFNMLLRWGNKAESNDWLRRAIGNLASHVMAEHSCFEATFSKNMIDTQKSIFKVVKVEVLVLQVKKRLMHHRHQIGGAGAEHGLFSICGPTELN</sequence>
<reference evidence="3" key="2">
    <citation type="submission" date="2024-04" db="EMBL/GenBank/DDBJ databases">
        <authorList>
            <person name="Chen Y."/>
            <person name="Shah S."/>
            <person name="Dougan E. K."/>
            <person name="Thang M."/>
            <person name="Chan C."/>
        </authorList>
    </citation>
    <scope>NUCLEOTIDE SEQUENCE [LARGE SCALE GENOMIC DNA]</scope>
</reference>
<comment type="caution">
    <text evidence="2">The sequence shown here is derived from an EMBL/GenBank/DDBJ whole genome shotgun (WGS) entry which is preliminary data.</text>
</comment>
<dbReference type="Proteomes" id="UP001152797">
    <property type="component" value="Unassembled WGS sequence"/>
</dbReference>
<organism evidence="2">
    <name type="scientific">Cladocopium goreaui</name>
    <dbReference type="NCBI Taxonomy" id="2562237"/>
    <lineage>
        <taxon>Eukaryota</taxon>
        <taxon>Sar</taxon>
        <taxon>Alveolata</taxon>
        <taxon>Dinophyceae</taxon>
        <taxon>Suessiales</taxon>
        <taxon>Symbiodiniaceae</taxon>
        <taxon>Cladocopium</taxon>
    </lineage>
</organism>
<proteinExistence type="predicted"/>
<evidence type="ECO:0000256" key="1">
    <source>
        <dbReference type="SAM" id="MobiDB-lite"/>
    </source>
</evidence>
<evidence type="ECO:0000313" key="2">
    <source>
        <dbReference type="EMBL" id="CAI4020185.1"/>
    </source>
</evidence>
<evidence type="ECO:0000313" key="3">
    <source>
        <dbReference type="EMBL" id="CAL1173560.1"/>
    </source>
</evidence>
<dbReference type="EMBL" id="CAMXCT020006795">
    <property type="protein sequence ID" value="CAL1173560.1"/>
    <property type="molecule type" value="Genomic_DNA"/>
</dbReference>
<reference evidence="2" key="1">
    <citation type="submission" date="2022-10" db="EMBL/GenBank/DDBJ databases">
        <authorList>
            <person name="Chen Y."/>
            <person name="Dougan E. K."/>
            <person name="Chan C."/>
            <person name="Rhodes N."/>
            <person name="Thang M."/>
        </authorList>
    </citation>
    <scope>NUCLEOTIDE SEQUENCE</scope>
</reference>
<name>A0A9P1M6A4_9DINO</name>
<feature type="region of interest" description="Disordered" evidence="1">
    <location>
        <begin position="44"/>
        <end position="142"/>
    </location>
</feature>
<dbReference type="EMBL" id="CAMXCT030006795">
    <property type="protein sequence ID" value="CAL4807497.1"/>
    <property type="molecule type" value="Genomic_DNA"/>
</dbReference>
<feature type="compositionally biased region" description="Basic and acidic residues" evidence="1">
    <location>
        <begin position="121"/>
        <end position="134"/>
    </location>
</feature>
<feature type="compositionally biased region" description="Pro residues" evidence="1">
    <location>
        <begin position="51"/>
        <end position="61"/>
    </location>
</feature>
<protein>
    <submittedName>
        <fullName evidence="2">Uncharacterized protein</fullName>
    </submittedName>
</protein>
<feature type="region of interest" description="Disordered" evidence="1">
    <location>
        <begin position="1"/>
        <end position="21"/>
    </location>
</feature>
<keyword evidence="4" id="KW-1185">Reference proteome</keyword>
<dbReference type="AlphaFoldDB" id="A0A9P1M6A4"/>
<gene>
    <name evidence="2" type="ORF">C1SCF055_LOCUS44626</name>
</gene>
<accession>A0A9P1M6A4</accession>
<dbReference type="EMBL" id="CAMXCT010006795">
    <property type="protein sequence ID" value="CAI4020185.1"/>
    <property type="molecule type" value="Genomic_DNA"/>
</dbReference>
<feature type="compositionally biased region" description="Polar residues" evidence="1">
    <location>
        <begin position="87"/>
        <end position="107"/>
    </location>
</feature>
<evidence type="ECO:0000313" key="4">
    <source>
        <dbReference type="Proteomes" id="UP001152797"/>
    </source>
</evidence>